<evidence type="ECO:0000256" key="6">
    <source>
        <dbReference type="ARBA" id="ARBA00023315"/>
    </source>
</evidence>
<evidence type="ECO:0000313" key="9">
    <source>
        <dbReference type="EMBL" id="CAH1389632.1"/>
    </source>
</evidence>
<keyword evidence="5 7" id="KW-0472">Membrane</keyword>
<dbReference type="GO" id="GO:0016020">
    <property type="term" value="C:membrane"/>
    <property type="evidence" value="ECO:0007669"/>
    <property type="project" value="UniProtKB-SubCell"/>
</dbReference>
<feature type="transmembrane region" description="Helical" evidence="7">
    <location>
        <begin position="157"/>
        <end position="181"/>
    </location>
</feature>
<keyword evidence="4 7" id="KW-1133">Transmembrane helix</keyword>
<evidence type="ECO:0000256" key="4">
    <source>
        <dbReference type="ARBA" id="ARBA00022989"/>
    </source>
</evidence>
<sequence length="547" mass="64295">MEYDYLSLKREIDPNRCCAGWFWCIKDICGIVCAILTWLLILFAEFVVMTVILLPYPYTFYSIFNGVLFHILGFLAITSHLRTMLTDPGSVPKGNATKEMIQHMGCREGQVIFKCQKCCSIKPERAHHCSVCQRCIRKMDHHCPWVNNCVGEDNQKFFVLFTLYIACMSLHSLILAAQQFFSCIDREWRTCSSYSPPTTVILLVFLVFEALLFAIFTSAMFFSQLQAIWNDETGIEQLKKEEARWVKKSRWKSIQAVFGRFSLAWFSPFIYPPPRTPRKKADYYLFSNGKRNLLLHTLQAGGQVTEVEYFRETISQKERLVLTFRHISTDLSLKALYFSFRIHNFIIGRNVLGSCKTIWEALQRWRFPSNEKLVGCIGTYLKKKWRLIYYIDDRNKKQMQVKSTEQSRYVYLNYNKLFFIESQYAYDKQMDCELLSYSNLELQLQQENENLNFEKELSGRDTCISRVLVNNSRQPFKPILMRSLTGDREILNMQLSNTRQIMQCVFGIMSEKWRIFLKVVDNEATKKSFVERDENVGSVKEIRIETI</sequence>
<keyword evidence="3 7" id="KW-0812">Transmembrane</keyword>
<dbReference type="OrthoDB" id="331948at2759"/>
<feature type="transmembrane region" description="Helical" evidence="7">
    <location>
        <begin position="201"/>
        <end position="222"/>
    </location>
</feature>
<dbReference type="GO" id="GO:0019706">
    <property type="term" value="F:protein-cysteine S-palmitoyltransferase activity"/>
    <property type="evidence" value="ECO:0007669"/>
    <property type="project" value="UniProtKB-EC"/>
</dbReference>
<dbReference type="Proteomes" id="UP001152798">
    <property type="component" value="Chromosome 1"/>
</dbReference>
<protein>
    <recommendedName>
        <fullName evidence="7">Palmitoyltransferase</fullName>
        <ecNumber evidence="7">2.3.1.225</ecNumber>
    </recommendedName>
</protein>
<dbReference type="PANTHER" id="PTHR12246">
    <property type="entry name" value="PALMITOYLTRANSFERASE ZDHHC16"/>
    <property type="match status" value="1"/>
</dbReference>
<accession>A0A9P0DZF1</accession>
<comment type="subcellular location">
    <subcellularLocation>
        <location evidence="1">Membrane</location>
        <topology evidence="1">Multi-pass membrane protein</topology>
    </subcellularLocation>
</comment>
<feature type="transmembrane region" description="Helical" evidence="7">
    <location>
        <begin position="58"/>
        <end position="77"/>
    </location>
</feature>
<feature type="transmembrane region" description="Helical" evidence="7">
    <location>
        <begin position="28"/>
        <end position="52"/>
    </location>
</feature>
<comment type="similarity">
    <text evidence="7">Belongs to the DHHC palmitoyltransferase family.</text>
</comment>
<keyword evidence="2 7" id="KW-0808">Transferase</keyword>
<evidence type="ECO:0000259" key="8">
    <source>
        <dbReference type="Pfam" id="PF01529"/>
    </source>
</evidence>
<dbReference type="AlphaFoldDB" id="A0A9P0DZF1"/>
<dbReference type="Pfam" id="PF01529">
    <property type="entry name" value="DHHC"/>
    <property type="match status" value="1"/>
</dbReference>
<name>A0A9P0DZF1_NEZVI</name>
<feature type="domain" description="Palmitoyltransferase DHHC" evidence="8">
    <location>
        <begin position="115"/>
        <end position="240"/>
    </location>
</feature>
<evidence type="ECO:0000256" key="5">
    <source>
        <dbReference type="ARBA" id="ARBA00023136"/>
    </source>
</evidence>
<proteinExistence type="inferred from homology"/>
<comment type="catalytic activity">
    <reaction evidence="7">
        <text>L-cysteinyl-[protein] + hexadecanoyl-CoA = S-hexadecanoyl-L-cysteinyl-[protein] + CoA</text>
        <dbReference type="Rhea" id="RHEA:36683"/>
        <dbReference type="Rhea" id="RHEA-COMP:10131"/>
        <dbReference type="Rhea" id="RHEA-COMP:11032"/>
        <dbReference type="ChEBI" id="CHEBI:29950"/>
        <dbReference type="ChEBI" id="CHEBI:57287"/>
        <dbReference type="ChEBI" id="CHEBI:57379"/>
        <dbReference type="ChEBI" id="CHEBI:74151"/>
        <dbReference type="EC" id="2.3.1.225"/>
    </reaction>
</comment>
<reference evidence="9" key="1">
    <citation type="submission" date="2022-01" db="EMBL/GenBank/DDBJ databases">
        <authorList>
            <person name="King R."/>
        </authorList>
    </citation>
    <scope>NUCLEOTIDE SEQUENCE</scope>
</reference>
<dbReference type="EC" id="2.3.1.225" evidence="7"/>
<keyword evidence="10" id="KW-1185">Reference proteome</keyword>
<gene>
    <name evidence="9" type="ORF">NEZAVI_LOCUS1002</name>
</gene>
<evidence type="ECO:0000256" key="2">
    <source>
        <dbReference type="ARBA" id="ARBA00022679"/>
    </source>
</evidence>
<comment type="domain">
    <text evidence="7">The DHHC domain is required for palmitoyltransferase activity.</text>
</comment>
<evidence type="ECO:0000256" key="7">
    <source>
        <dbReference type="RuleBase" id="RU079119"/>
    </source>
</evidence>
<dbReference type="InterPro" id="IPR001594">
    <property type="entry name" value="Palmitoyltrfase_DHHC"/>
</dbReference>
<dbReference type="InterPro" id="IPR039859">
    <property type="entry name" value="PFA4/ZDH16/20/ERF2-like"/>
</dbReference>
<organism evidence="9 10">
    <name type="scientific">Nezara viridula</name>
    <name type="common">Southern green stink bug</name>
    <name type="synonym">Cimex viridulus</name>
    <dbReference type="NCBI Taxonomy" id="85310"/>
    <lineage>
        <taxon>Eukaryota</taxon>
        <taxon>Metazoa</taxon>
        <taxon>Ecdysozoa</taxon>
        <taxon>Arthropoda</taxon>
        <taxon>Hexapoda</taxon>
        <taxon>Insecta</taxon>
        <taxon>Pterygota</taxon>
        <taxon>Neoptera</taxon>
        <taxon>Paraneoptera</taxon>
        <taxon>Hemiptera</taxon>
        <taxon>Heteroptera</taxon>
        <taxon>Panheteroptera</taxon>
        <taxon>Pentatomomorpha</taxon>
        <taxon>Pentatomoidea</taxon>
        <taxon>Pentatomidae</taxon>
        <taxon>Pentatominae</taxon>
        <taxon>Nezara</taxon>
    </lineage>
</organism>
<evidence type="ECO:0000256" key="3">
    <source>
        <dbReference type="ARBA" id="ARBA00022692"/>
    </source>
</evidence>
<dbReference type="EMBL" id="OV725077">
    <property type="protein sequence ID" value="CAH1389632.1"/>
    <property type="molecule type" value="Genomic_DNA"/>
</dbReference>
<evidence type="ECO:0000256" key="1">
    <source>
        <dbReference type="ARBA" id="ARBA00004141"/>
    </source>
</evidence>
<evidence type="ECO:0000313" key="10">
    <source>
        <dbReference type="Proteomes" id="UP001152798"/>
    </source>
</evidence>
<keyword evidence="6 7" id="KW-0012">Acyltransferase</keyword>
<dbReference type="PROSITE" id="PS50216">
    <property type="entry name" value="DHHC"/>
    <property type="match status" value="1"/>
</dbReference>